<dbReference type="RefSeq" id="YP_009937349.1">
    <property type="nucleotide sequence ID" value="NC_050886.1"/>
</dbReference>
<evidence type="ECO:0000256" key="1">
    <source>
        <dbReference type="SAM" id="Phobius"/>
    </source>
</evidence>
<keyword evidence="1" id="KW-0472">Membrane</keyword>
<gene>
    <name evidence="2" type="primary">atp8</name>
</gene>
<dbReference type="EMBL" id="MT653600">
    <property type="protein sequence ID" value="QNT26820.1"/>
    <property type="molecule type" value="Genomic_DNA"/>
</dbReference>
<evidence type="ECO:0000313" key="2">
    <source>
        <dbReference type="EMBL" id="QNT26820.1"/>
    </source>
</evidence>
<accession>A0A7H1KHQ4</accession>
<keyword evidence="2" id="KW-0496">Mitochondrion</keyword>
<keyword evidence="1" id="KW-0812">Transmembrane</keyword>
<reference evidence="2" key="1">
    <citation type="submission" date="2020-06" db="EMBL/GenBank/DDBJ databases">
        <title>Mitochondrial genomes of twelve species of hyperdiverse Trigonopterus weevils.</title>
        <authorList>
            <person name="Narakusumo R.P."/>
            <person name="Pons J."/>
            <person name="Riedel A."/>
        </authorList>
    </citation>
    <scope>NUCLEOTIDE SEQUENCE</scope>
</reference>
<name>A0A7H1KHQ4_9CUCU</name>
<proteinExistence type="predicted"/>
<protein>
    <submittedName>
        <fullName evidence="2">ATP synthase F0 subunit 8</fullName>
    </submittedName>
</protein>
<dbReference type="AlphaFoldDB" id="A0A7H1KHQ4"/>
<sequence>MPQMAPMNWTLLFFFTMFLFLCIVVMFFYLSKYKLKNPVNKNIQKMKYVWKW</sequence>
<organism evidence="2">
    <name type="scientific">Trigonopterus selaruensis</name>
    <dbReference type="NCBI Taxonomy" id="2678945"/>
    <lineage>
        <taxon>Eukaryota</taxon>
        <taxon>Metazoa</taxon>
        <taxon>Ecdysozoa</taxon>
        <taxon>Arthropoda</taxon>
        <taxon>Hexapoda</taxon>
        <taxon>Insecta</taxon>
        <taxon>Pterygota</taxon>
        <taxon>Neoptera</taxon>
        <taxon>Endopterygota</taxon>
        <taxon>Coleoptera</taxon>
        <taxon>Polyphaga</taxon>
        <taxon>Cucujiformia</taxon>
        <taxon>Curculionidae</taxon>
        <taxon>Cryptorhynchinae</taxon>
        <taxon>Trigonopterus</taxon>
    </lineage>
</organism>
<feature type="transmembrane region" description="Helical" evidence="1">
    <location>
        <begin position="12"/>
        <end position="31"/>
    </location>
</feature>
<keyword evidence="1" id="KW-1133">Transmembrane helix</keyword>
<dbReference type="GeneID" id="59435010"/>
<geneLocation type="mitochondrion" evidence="2"/>